<sequence length="120" mass="12840">IVGKCAPQPCANGGTCVDGPLTYSCKCPYPFKGQRCEYITTNSLPCDSNPCINGGTCKDFGNFFPCACPPGYTGNTCETNIRPSYCSINCSPGYCFSNPASQPPFACYCTDKTIQLNSCY</sequence>
<keyword evidence="8" id="KW-0325">Glycoprotein</keyword>
<dbReference type="SMART" id="SM00181">
    <property type="entry name" value="EGF"/>
    <property type="match status" value="3"/>
</dbReference>
<name>A0A819M3G2_9BILA</name>
<dbReference type="FunFam" id="2.10.25.10:FF:000537">
    <property type="entry name" value="Notch 3"/>
    <property type="match status" value="1"/>
</dbReference>
<dbReference type="GO" id="GO:0005576">
    <property type="term" value="C:extracellular region"/>
    <property type="evidence" value="ECO:0007669"/>
    <property type="project" value="UniProtKB-SubCell"/>
</dbReference>
<evidence type="ECO:0000256" key="4">
    <source>
        <dbReference type="ARBA" id="ARBA00022729"/>
    </source>
</evidence>
<comment type="caution">
    <text evidence="11">The sequence shown here is derived from an EMBL/GenBank/DDBJ whole genome shotgun (WGS) entry which is preliminary data.</text>
</comment>
<dbReference type="SMART" id="SM00179">
    <property type="entry name" value="EGF_CA"/>
    <property type="match status" value="2"/>
</dbReference>
<protein>
    <recommendedName>
        <fullName evidence="10">EGF-like domain-containing protein</fullName>
    </recommendedName>
</protein>
<dbReference type="InterPro" id="IPR000152">
    <property type="entry name" value="EGF-type_Asp/Asn_hydroxyl_site"/>
</dbReference>
<keyword evidence="7 9" id="KW-1015">Disulfide bond</keyword>
<feature type="disulfide bond" evidence="9">
    <location>
        <begin position="68"/>
        <end position="77"/>
    </location>
</feature>
<dbReference type="Gene3D" id="2.10.25.10">
    <property type="entry name" value="Laminin"/>
    <property type="match status" value="2"/>
</dbReference>
<dbReference type="CDD" id="cd00054">
    <property type="entry name" value="EGF_CA"/>
    <property type="match status" value="2"/>
</dbReference>
<feature type="domain" description="EGF-like" evidence="10">
    <location>
        <begin position="1"/>
        <end position="37"/>
    </location>
</feature>
<feature type="domain" description="EGF-like" evidence="10">
    <location>
        <begin position="42"/>
        <end position="78"/>
    </location>
</feature>
<keyword evidence="5" id="KW-0677">Repeat</keyword>
<comment type="caution">
    <text evidence="9">Lacks conserved residue(s) required for the propagation of feature annotation.</text>
</comment>
<dbReference type="PROSITE" id="PS50026">
    <property type="entry name" value="EGF_3"/>
    <property type="match status" value="2"/>
</dbReference>
<evidence type="ECO:0000256" key="5">
    <source>
        <dbReference type="ARBA" id="ARBA00022737"/>
    </source>
</evidence>
<dbReference type="Pfam" id="PF00008">
    <property type="entry name" value="EGF"/>
    <property type="match status" value="2"/>
</dbReference>
<dbReference type="InterPro" id="IPR000742">
    <property type="entry name" value="EGF"/>
</dbReference>
<dbReference type="GO" id="GO:0005509">
    <property type="term" value="F:calcium ion binding"/>
    <property type="evidence" value="ECO:0007669"/>
    <property type="project" value="InterPro"/>
</dbReference>
<organism evidence="11 12">
    <name type="scientific">Adineta steineri</name>
    <dbReference type="NCBI Taxonomy" id="433720"/>
    <lineage>
        <taxon>Eukaryota</taxon>
        <taxon>Metazoa</taxon>
        <taxon>Spiralia</taxon>
        <taxon>Gnathifera</taxon>
        <taxon>Rotifera</taxon>
        <taxon>Eurotatoria</taxon>
        <taxon>Bdelloidea</taxon>
        <taxon>Adinetida</taxon>
        <taxon>Adinetidae</taxon>
        <taxon>Adineta</taxon>
    </lineage>
</organism>
<feature type="non-terminal residue" evidence="11">
    <location>
        <position position="120"/>
    </location>
</feature>
<dbReference type="PROSITE" id="PS00010">
    <property type="entry name" value="ASX_HYDROXYL"/>
    <property type="match status" value="2"/>
</dbReference>
<evidence type="ECO:0000256" key="9">
    <source>
        <dbReference type="PROSITE-ProRule" id="PRU00076"/>
    </source>
</evidence>
<dbReference type="SUPFAM" id="SSF57196">
    <property type="entry name" value="EGF/Laminin"/>
    <property type="match status" value="2"/>
</dbReference>
<dbReference type="Proteomes" id="UP000663881">
    <property type="component" value="Unassembled WGS sequence"/>
</dbReference>
<evidence type="ECO:0000259" key="10">
    <source>
        <dbReference type="PROSITE" id="PS50026"/>
    </source>
</evidence>
<dbReference type="InterPro" id="IPR001881">
    <property type="entry name" value="EGF-like_Ca-bd_dom"/>
</dbReference>
<keyword evidence="3 9" id="KW-0245">EGF-like domain</keyword>
<keyword evidence="4" id="KW-0732">Signal</keyword>
<evidence type="ECO:0000256" key="8">
    <source>
        <dbReference type="ARBA" id="ARBA00023180"/>
    </source>
</evidence>
<evidence type="ECO:0000256" key="3">
    <source>
        <dbReference type="ARBA" id="ARBA00022536"/>
    </source>
</evidence>
<dbReference type="PANTHER" id="PTHR12916:SF4">
    <property type="entry name" value="UNINFLATABLE, ISOFORM C"/>
    <property type="match status" value="1"/>
</dbReference>
<dbReference type="FunFam" id="2.10.25.10:FF:000142">
    <property type="entry name" value="Crumbs cell polarity complex component 2"/>
    <property type="match status" value="1"/>
</dbReference>
<evidence type="ECO:0000256" key="6">
    <source>
        <dbReference type="ARBA" id="ARBA00022837"/>
    </source>
</evidence>
<evidence type="ECO:0000313" key="11">
    <source>
        <dbReference type="EMBL" id="CAF3973119.1"/>
    </source>
</evidence>
<proteinExistence type="predicted"/>
<evidence type="ECO:0000313" key="12">
    <source>
        <dbReference type="Proteomes" id="UP000663881"/>
    </source>
</evidence>
<dbReference type="GO" id="GO:0007219">
    <property type="term" value="P:Notch signaling pathway"/>
    <property type="evidence" value="ECO:0007669"/>
    <property type="project" value="TreeGrafter"/>
</dbReference>
<dbReference type="GO" id="GO:0005112">
    <property type="term" value="F:Notch binding"/>
    <property type="evidence" value="ECO:0007669"/>
    <property type="project" value="TreeGrafter"/>
</dbReference>
<dbReference type="PROSITE" id="PS01186">
    <property type="entry name" value="EGF_2"/>
    <property type="match status" value="2"/>
</dbReference>
<accession>A0A819M3G2</accession>
<gene>
    <name evidence="11" type="ORF">OKA104_LOCUS28221</name>
</gene>
<dbReference type="PANTHER" id="PTHR12916">
    <property type="entry name" value="CYTOCHROME C OXIDASE POLYPEPTIDE VIC-2"/>
    <property type="match status" value="1"/>
</dbReference>
<dbReference type="EMBL" id="CAJOAY010002701">
    <property type="protein sequence ID" value="CAF3973119.1"/>
    <property type="molecule type" value="Genomic_DNA"/>
</dbReference>
<evidence type="ECO:0000256" key="2">
    <source>
        <dbReference type="ARBA" id="ARBA00022525"/>
    </source>
</evidence>
<evidence type="ECO:0000256" key="7">
    <source>
        <dbReference type="ARBA" id="ARBA00023157"/>
    </source>
</evidence>
<keyword evidence="6" id="KW-0106">Calcium</keyword>
<dbReference type="AlphaFoldDB" id="A0A819M3G2"/>
<keyword evidence="2" id="KW-0964">Secreted</keyword>
<dbReference type="PRINTS" id="PR00010">
    <property type="entry name" value="EGFBLOOD"/>
</dbReference>
<dbReference type="PROSITE" id="PS00022">
    <property type="entry name" value="EGF_1"/>
    <property type="match status" value="2"/>
</dbReference>
<comment type="subcellular location">
    <subcellularLocation>
        <location evidence="1">Secreted</location>
    </subcellularLocation>
</comment>
<evidence type="ECO:0000256" key="1">
    <source>
        <dbReference type="ARBA" id="ARBA00004613"/>
    </source>
</evidence>
<feature type="disulfide bond" evidence="9">
    <location>
        <begin position="27"/>
        <end position="36"/>
    </location>
</feature>
<reference evidence="11" key="1">
    <citation type="submission" date="2021-02" db="EMBL/GenBank/DDBJ databases">
        <authorList>
            <person name="Nowell W R."/>
        </authorList>
    </citation>
    <scope>NUCLEOTIDE SEQUENCE</scope>
</reference>